<gene>
    <name evidence="7" type="ORF">KDA27_27920</name>
</gene>
<evidence type="ECO:0000259" key="5">
    <source>
        <dbReference type="Pfam" id="PF04542"/>
    </source>
</evidence>
<dbReference type="SUPFAM" id="SSF88946">
    <property type="entry name" value="Sigma2 domain of RNA polymerase sigma factors"/>
    <property type="match status" value="1"/>
</dbReference>
<keyword evidence="4" id="KW-0804">Transcription</keyword>
<dbReference type="InterPro" id="IPR039425">
    <property type="entry name" value="RNA_pol_sigma-70-like"/>
</dbReference>
<dbReference type="Proteomes" id="UP000739538">
    <property type="component" value="Unassembled WGS sequence"/>
</dbReference>
<dbReference type="PANTHER" id="PTHR43133">
    <property type="entry name" value="RNA POLYMERASE ECF-TYPE SIGMA FACTO"/>
    <property type="match status" value="1"/>
</dbReference>
<comment type="caution">
    <text evidence="7">The sequence shown here is derived from an EMBL/GenBank/DDBJ whole genome shotgun (WGS) entry which is preliminary data.</text>
</comment>
<evidence type="ECO:0000313" key="7">
    <source>
        <dbReference type="EMBL" id="MCA9759656.1"/>
    </source>
</evidence>
<dbReference type="InterPro" id="IPR013249">
    <property type="entry name" value="RNA_pol_sigma70_r4_t2"/>
</dbReference>
<evidence type="ECO:0000256" key="2">
    <source>
        <dbReference type="ARBA" id="ARBA00023015"/>
    </source>
</evidence>
<reference evidence="7" key="2">
    <citation type="journal article" date="2021" name="Microbiome">
        <title>Successional dynamics and alternative stable states in a saline activated sludge microbial community over 9 years.</title>
        <authorList>
            <person name="Wang Y."/>
            <person name="Ye J."/>
            <person name="Ju F."/>
            <person name="Liu L."/>
            <person name="Boyd J.A."/>
            <person name="Deng Y."/>
            <person name="Parks D.H."/>
            <person name="Jiang X."/>
            <person name="Yin X."/>
            <person name="Woodcroft B.J."/>
            <person name="Tyson G.W."/>
            <person name="Hugenholtz P."/>
            <person name="Polz M.F."/>
            <person name="Zhang T."/>
        </authorList>
    </citation>
    <scope>NUCLEOTIDE SEQUENCE</scope>
    <source>
        <strain evidence="7">HKST-UBA02</strain>
    </source>
</reference>
<accession>A0A956NJ07</accession>
<dbReference type="PANTHER" id="PTHR43133:SF62">
    <property type="entry name" value="RNA POLYMERASE SIGMA FACTOR SIGZ"/>
    <property type="match status" value="1"/>
</dbReference>
<evidence type="ECO:0000256" key="1">
    <source>
        <dbReference type="ARBA" id="ARBA00010641"/>
    </source>
</evidence>
<dbReference type="GO" id="GO:0006352">
    <property type="term" value="P:DNA-templated transcription initiation"/>
    <property type="evidence" value="ECO:0007669"/>
    <property type="project" value="InterPro"/>
</dbReference>
<comment type="similarity">
    <text evidence="1">Belongs to the sigma-70 factor family. ECF subfamily.</text>
</comment>
<proteinExistence type="inferred from homology"/>
<dbReference type="Gene3D" id="1.10.1740.10">
    <property type="match status" value="1"/>
</dbReference>
<reference evidence="7" key="1">
    <citation type="submission" date="2020-04" db="EMBL/GenBank/DDBJ databases">
        <authorList>
            <person name="Zhang T."/>
        </authorList>
    </citation>
    <scope>NUCLEOTIDE SEQUENCE</scope>
    <source>
        <strain evidence="7">HKST-UBA02</strain>
    </source>
</reference>
<dbReference type="Gene3D" id="1.10.10.10">
    <property type="entry name" value="Winged helix-like DNA-binding domain superfamily/Winged helix DNA-binding domain"/>
    <property type="match status" value="1"/>
</dbReference>
<dbReference type="SUPFAM" id="SSF88659">
    <property type="entry name" value="Sigma3 and sigma4 domains of RNA polymerase sigma factors"/>
    <property type="match status" value="1"/>
</dbReference>
<evidence type="ECO:0000313" key="8">
    <source>
        <dbReference type="Proteomes" id="UP000739538"/>
    </source>
</evidence>
<dbReference type="Pfam" id="PF08281">
    <property type="entry name" value="Sigma70_r4_2"/>
    <property type="match status" value="1"/>
</dbReference>
<feature type="domain" description="RNA polymerase sigma-70 region 2" evidence="5">
    <location>
        <begin position="24"/>
        <end position="91"/>
    </location>
</feature>
<evidence type="ECO:0000256" key="3">
    <source>
        <dbReference type="ARBA" id="ARBA00023082"/>
    </source>
</evidence>
<keyword evidence="2" id="KW-0805">Transcription regulation</keyword>
<protein>
    <submittedName>
        <fullName evidence="7">Sigma-70 family RNA polymerase sigma factor</fullName>
    </submittedName>
</protein>
<dbReference type="InterPro" id="IPR007627">
    <property type="entry name" value="RNA_pol_sigma70_r2"/>
</dbReference>
<dbReference type="GO" id="GO:0016987">
    <property type="term" value="F:sigma factor activity"/>
    <property type="evidence" value="ECO:0007669"/>
    <property type="project" value="UniProtKB-KW"/>
</dbReference>
<evidence type="ECO:0000259" key="6">
    <source>
        <dbReference type="Pfam" id="PF08281"/>
    </source>
</evidence>
<keyword evidence="3" id="KW-0731">Sigma factor</keyword>
<dbReference type="NCBIfam" id="TIGR02937">
    <property type="entry name" value="sigma70-ECF"/>
    <property type="match status" value="1"/>
</dbReference>
<dbReference type="InterPro" id="IPR013324">
    <property type="entry name" value="RNA_pol_sigma_r3/r4-like"/>
</dbReference>
<evidence type="ECO:0000256" key="4">
    <source>
        <dbReference type="ARBA" id="ARBA00023163"/>
    </source>
</evidence>
<dbReference type="InterPro" id="IPR013325">
    <property type="entry name" value="RNA_pol_sigma_r2"/>
</dbReference>
<dbReference type="AlphaFoldDB" id="A0A956NJ07"/>
<feature type="domain" description="RNA polymerase sigma factor 70 region 4 type 2" evidence="6">
    <location>
        <begin position="121"/>
        <end position="168"/>
    </location>
</feature>
<dbReference type="InterPro" id="IPR036388">
    <property type="entry name" value="WH-like_DNA-bd_sf"/>
</dbReference>
<sequence length="182" mass="20649">MNLSVADPRIPRFQGGDETVLGELYDEHADHVFSLALRILGDRSEAEDVLQETWIQAWAKRSEYRPEQASFAGWITMLARSRALDRVRRRSARVKKEAEVGLEEPTRSSPPLAEWGLLADKLRAEVASLEPQQRTALELAYWGGLSHSKISEEMGQPLGTVKTWVRSGILRLRDRVVKERTS</sequence>
<dbReference type="Pfam" id="PF04542">
    <property type="entry name" value="Sigma70_r2"/>
    <property type="match status" value="1"/>
</dbReference>
<dbReference type="EMBL" id="JAGQHS010000428">
    <property type="protein sequence ID" value="MCA9759656.1"/>
    <property type="molecule type" value="Genomic_DNA"/>
</dbReference>
<organism evidence="7 8">
    <name type="scientific">Eiseniibacteriota bacterium</name>
    <dbReference type="NCBI Taxonomy" id="2212470"/>
    <lineage>
        <taxon>Bacteria</taxon>
        <taxon>Candidatus Eiseniibacteriota</taxon>
    </lineage>
</organism>
<dbReference type="InterPro" id="IPR014284">
    <property type="entry name" value="RNA_pol_sigma-70_dom"/>
</dbReference>
<name>A0A956NJ07_UNCEI</name>
<dbReference type="GO" id="GO:0003677">
    <property type="term" value="F:DNA binding"/>
    <property type="evidence" value="ECO:0007669"/>
    <property type="project" value="InterPro"/>
</dbReference>